<dbReference type="InterPro" id="IPR051132">
    <property type="entry name" value="3-5_Exonuclease_domain"/>
</dbReference>
<keyword evidence="3" id="KW-0479">Metal-binding</keyword>
<accession>M5G548</accession>
<dbReference type="Pfam" id="PF01612">
    <property type="entry name" value="DNA_pol_A_exo1"/>
    <property type="match status" value="1"/>
</dbReference>
<keyword evidence="13" id="KW-1185">Reference proteome</keyword>
<evidence type="ECO:0000256" key="4">
    <source>
        <dbReference type="ARBA" id="ARBA00022801"/>
    </source>
</evidence>
<evidence type="ECO:0000256" key="3">
    <source>
        <dbReference type="ARBA" id="ARBA00022723"/>
    </source>
</evidence>
<comment type="subcellular location">
    <subcellularLocation>
        <location evidence="1">Nucleus</location>
    </subcellularLocation>
</comment>
<keyword evidence="5" id="KW-0269">Exonuclease</keyword>
<dbReference type="HOGENOM" id="CLU_821412_0_0_1"/>
<dbReference type="GO" id="GO:0008408">
    <property type="term" value="F:3'-5' exonuclease activity"/>
    <property type="evidence" value="ECO:0007669"/>
    <property type="project" value="InterPro"/>
</dbReference>
<evidence type="ECO:0000256" key="5">
    <source>
        <dbReference type="ARBA" id="ARBA00022839"/>
    </source>
</evidence>
<feature type="region of interest" description="Disordered" evidence="10">
    <location>
        <begin position="275"/>
        <end position="300"/>
    </location>
</feature>
<dbReference type="SMART" id="SM00474">
    <property type="entry name" value="35EXOc"/>
    <property type="match status" value="1"/>
</dbReference>
<name>M5G548_DACPD</name>
<dbReference type="GO" id="GO:0046872">
    <property type="term" value="F:metal ion binding"/>
    <property type="evidence" value="ECO:0007669"/>
    <property type="project" value="UniProtKB-KW"/>
</dbReference>
<evidence type="ECO:0000256" key="9">
    <source>
        <dbReference type="ARBA" id="ARBA00042761"/>
    </source>
</evidence>
<dbReference type="GO" id="GO:0006139">
    <property type="term" value="P:nucleobase-containing compound metabolic process"/>
    <property type="evidence" value="ECO:0007669"/>
    <property type="project" value="InterPro"/>
</dbReference>
<keyword evidence="7" id="KW-0539">Nucleus</keyword>
<dbReference type="SUPFAM" id="SSF53098">
    <property type="entry name" value="Ribonuclease H-like"/>
    <property type="match status" value="1"/>
</dbReference>
<dbReference type="InterPro" id="IPR012337">
    <property type="entry name" value="RNaseH-like_sf"/>
</dbReference>
<evidence type="ECO:0000256" key="2">
    <source>
        <dbReference type="ARBA" id="ARBA00022722"/>
    </source>
</evidence>
<keyword evidence="4" id="KW-0378">Hydrolase</keyword>
<feature type="region of interest" description="Disordered" evidence="10">
    <location>
        <begin position="1"/>
        <end position="49"/>
    </location>
</feature>
<dbReference type="InterPro" id="IPR002562">
    <property type="entry name" value="3'-5'_exonuclease_dom"/>
</dbReference>
<evidence type="ECO:0000256" key="7">
    <source>
        <dbReference type="ARBA" id="ARBA00023242"/>
    </source>
</evidence>
<evidence type="ECO:0000313" key="13">
    <source>
        <dbReference type="Proteomes" id="UP000030653"/>
    </source>
</evidence>
<evidence type="ECO:0000313" key="12">
    <source>
        <dbReference type="EMBL" id="EJU00962.1"/>
    </source>
</evidence>
<sequence length="338" mass="38941">MSWWEENRRFDRATETQAQNMPNGQTFRFHPAAPVKTGPQLPTNQNPLRPEYAPYTYRDSLIGTPPNVFYIRDHVTANQMVPMLSSPLGFDTEWRPNYVKGGRENWTSLIQLGDEHNILLIQISAMQYFPESLRELLSNPAIVKVGVGIRGDAFKLHREQQLEFSSLLDLADFAKLVDPDKWAPNRNPGLAALCETYLERTLKKGKITKSNWEMNPMTKAMQDYAANDAHVSFKIFRFLECLHTQMEYAPPFTDSLFTVDARVFWAAEEEAWHRRKARNERNRSREAERQKQEQERLKAERDVSALTAPAVLGFITVVNEPRQSNSIREASAVTPFLL</sequence>
<dbReference type="EMBL" id="JH795865">
    <property type="protein sequence ID" value="EJU00962.1"/>
    <property type="molecule type" value="Genomic_DNA"/>
</dbReference>
<protein>
    <recommendedName>
        <fullName evidence="8">3'-5' exonuclease</fullName>
    </recommendedName>
    <alternativeName>
        <fullName evidence="9">Werner Syndrome-like exonuclease</fullName>
    </alternativeName>
</protein>
<keyword evidence="6" id="KW-0460">Magnesium</keyword>
<keyword evidence="2" id="KW-0540">Nuclease</keyword>
<gene>
    <name evidence="12" type="ORF">DACRYDRAFT_108300</name>
</gene>
<feature type="domain" description="3'-5' exonuclease" evidence="11">
    <location>
        <begin position="68"/>
        <end position="244"/>
    </location>
</feature>
<reference evidence="12 13" key="1">
    <citation type="journal article" date="2012" name="Science">
        <title>The Paleozoic origin of enzymatic lignin decomposition reconstructed from 31 fungal genomes.</title>
        <authorList>
            <person name="Floudas D."/>
            <person name="Binder M."/>
            <person name="Riley R."/>
            <person name="Barry K."/>
            <person name="Blanchette R.A."/>
            <person name="Henrissat B."/>
            <person name="Martinez A.T."/>
            <person name="Otillar R."/>
            <person name="Spatafora J.W."/>
            <person name="Yadav J.S."/>
            <person name="Aerts A."/>
            <person name="Benoit I."/>
            <person name="Boyd A."/>
            <person name="Carlson A."/>
            <person name="Copeland A."/>
            <person name="Coutinho P.M."/>
            <person name="de Vries R.P."/>
            <person name="Ferreira P."/>
            <person name="Findley K."/>
            <person name="Foster B."/>
            <person name="Gaskell J."/>
            <person name="Glotzer D."/>
            <person name="Gorecki P."/>
            <person name="Heitman J."/>
            <person name="Hesse C."/>
            <person name="Hori C."/>
            <person name="Igarashi K."/>
            <person name="Jurgens J.A."/>
            <person name="Kallen N."/>
            <person name="Kersten P."/>
            <person name="Kohler A."/>
            <person name="Kuees U."/>
            <person name="Kumar T.K.A."/>
            <person name="Kuo A."/>
            <person name="LaButti K."/>
            <person name="Larrondo L.F."/>
            <person name="Lindquist E."/>
            <person name="Ling A."/>
            <person name="Lombard V."/>
            <person name="Lucas S."/>
            <person name="Lundell T."/>
            <person name="Martin R."/>
            <person name="McLaughlin D.J."/>
            <person name="Morgenstern I."/>
            <person name="Morin E."/>
            <person name="Murat C."/>
            <person name="Nagy L.G."/>
            <person name="Nolan M."/>
            <person name="Ohm R.A."/>
            <person name="Patyshakuliyeva A."/>
            <person name="Rokas A."/>
            <person name="Ruiz-Duenas F.J."/>
            <person name="Sabat G."/>
            <person name="Salamov A."/>
            <person name="Samejima M."/>
            <person name="Schmutz J."/>
            <person name="Slot J.C."/>
            <person name="St John F."/>
            <person name="Stenlid J."/>
            <person name="Sun H."/>
            <person name="Sun S."/>
            <person name="Syed K."/>
            <person name="Tsang A."/>
            <person name="Wiebenga A."/>
            <person name="Young D."/>
            <person name="Pisabarro A."/>
            <person name="Eastwood D.C."/>
            <person name="Martin F."/>
            <person name="Cullen D."/>
            <person name="Grigoriev I.V."/>
            <person name="Hibbett D.S."/>
        </authorList>
    </citation>
    <scope>NUCLEOTIDE SEQUENCE [LARGE SCALE GENOMIC DNA]</scope>
    <source>
        <strain evidence="12 13">DJM-731 SS1</strain>
    </source>
</reference>
<dbReference type="RefSeq" id="XP_040627859.1">
    <property type="nucleotide sequence ID" value="XM_040768628.1"/>
</dbReference>
<feature type="compositionally biased region" description="Basic and acidic residues" evidence="10">
    <location>
        <begin position="1"/>
        <end position="14"/>
    </location>
</feature>
<proteinExistence type="predicted"/>
<dbReference type="GO" id="GO:0005634">
    <property type="term" value="C:nucleus"/>
    <property type="evidence" value="ECO:0007669"/>
    <property type="project" value="UniProtKB-SubCell"/>
</dbReference>
<evidence type="ECO:0000256" key="10">
    <source>
        <dbReference type="SAM" id="MobiDB-lite"/>
    </source>
</evidence>
<dbReference type="PANTHER" id="PTHR13620">
    <property type="entry name" value="3-5 EXONUCLEASE"/>
    <property type="match status" value="1"/>
</dbReference>
<dbReference type="Proteomes" id="UP000030653">
    <property type="component" value="Unassembled WGS sequence"/>
</dbReference>
<feature type="compositionally biased region" description="Basic and acidic residues" evidence="10">
    <location>
        <begin position="279"/>
        <end position="300"/>
    </location>
</feature>
<feature type="compositionally biased region" description="Polar residues" evidence="10">
    <location>
        <begin position="15"/>
        <end position="26"/>
    </location>
</feature>
<evidence type="ECO:0000256" key="6">
    <source>
        <dbReference type="ARBA" id="ARBA00022842"/>
    </source>
</evidence>
<dbReference type="CDD" id="cd06141">
    <property type="entry name" value="WRN_exo"/>
    <property type="match status" value="1"/>
</dbReference>
<dbReference type="PANTHER" id="PTHR13620:SF109">
    <property type="entry name" value="3'-5' EXONUCLEASE"/>
    <property type="match status" value="1"/>
</dbReference>
<dbReference type="GeneID" id="63683690"/>
<evidence type="ECO:0000256" key="1">
    <source>
        <dbReference type="ARBA" id="ARBA00004123"/>
    </source>
</evidence>
<organism evidence="12 13">
    <name type="scientific">Dacryopinax primogenitus (strain DJM 731)</name>
    <name type="common">Brown rot fungus</name>
    <dbReference type="NCBI Taxonomy" id="1858805"/>
    <lineage>
        <taxon>Eukaryota</taxon>
        <taxon>Fungi</taxon>
        <taxon>Dikarya</taxon>
        <taxon>Basidiomycota</taxon>
        <taxon>Agaricomycotina</taxon>
        <taxon>Dacrymycetes</taxon>
        <taxon>Dacrymycetales</taxon>
        <taxon>Dacrymycetaceae</taxon>
        <taxon>Dacryopinax</taxon>
    </lineage>
</organism>
<dbReference type="OrthoDB" id="1920326at2759"/>
<evidence type="ECO:0000259" key="11">
    <source>
        <dbReference type="SMART" id="SM00474"/>
    </source>
</evidence>
<dbReference type="Gene3D" id="3.30.420.10">
    <property type="entry name" value="Ribonuclease H-like superfamily/Ribonuclease H"/>
    <property type="match status" value="1"/>
</dbReference>
<dbReference type="AlphaFoldDB" id="M5G548"/>
<dbReference type="STRING" id="1858805.M5G548"/>
<dbReference type="InterPro" id="IPR036397">
    <property type="entry name" value="RNaseH_sf"/>
</dbReference>
<evidence type="ECO:0000256" key="8">
    <source>
        <dbReference type="ARBA" id="ARBA00040531"/>
    </source>
</evidence>
<dbReference type="OMA" id="RMNFCAK"/>
<dbReference type="GO" id="GO:0003676">
    <property type="term" value="F:nucleic acid binding"/>
    <property type="evidence" value="ECO:0007669"/>
    <property type="project" value="InterPro"/>
</dbReference>